<comment type="caution">
    <text evidence="2">The sequence shown here is derived from an EMBL/GenBank/DDBJ whole genome shotgun (WGS) entry which is preliminary data.</text>
</comment>
<keyword evidence="3" id="KW-1185">Reference proteome</keyword>
<dbReference type="EMBL" id="CADEAL010001403">
    <property type="protein sequence ID" value="CAB1432104.1"/>
    <property type="molecule type" value="Genomic_DNA"/>
</dbReference>
<accession>A0A9N7UKT1</accession>
<dbReference type="Proteomes" id="UP001153269">
    <property type="component" value="Unassembled WGS sequence"/>
</dbReference>
<evidence type="ECO:0000256" key="1">
    <source>
        <dbReference type="SAM" id="MobiDB-lite"/>
    </source>
</evidence>
<dbReference type="AlphaFoldDB" id="A0A9N7UKT1"/>
<proteinExistence type="predicted"/>
<evidence type="ECO:0000313" key="3">
    <source>
        <dbReference type="Proteomes" id="UP001153269"/>
    </source>
</evidence>
<sequence>MKILRVRLRVTFKKEDTSTGLSDISKCKEKPPMQPNLNRFPRTLMGDRGRSSKAACKIGQEPRSVGPDPVAVIQNVSNPIIVARFVVEILEESLVFPTPAAAAHVPPFCAL</sequence>
<organism evidence="2 3">
    <name type="scientific">Pleuronectes platessa</name>
    <name type="common">European plaice</name>
    <dbReference type="NCBI Taxonomy" id="8262"/>
    <lineage>
        <taxon>Eukaryota</taxon>
        <taxon>Metazoa</taxon>
        <taxon>Chordata</taxon>
        <taxon>Craniata</taxon>
        <taxon>Vertebrata</taxon>
        <taxon>Euteleostomi</taxon>
        <taxon>Actinopterygii</taxon>
        <taxon>Neopterygii</taxon>
        <taxon>Teleostei</taxon>
        <taxon>Neoteleostei</taxon>
        <taxon>Acanthomorphata</taxon>
        <taxon>Carangaria</taxon>
        <taxon>Pleuronectiformes</taxon>
        <taxon>Pleuronectoidei</taxon>
        <taxon>Pleuronectidae</taxon>
        <taxon>Pleuronectes</taxon>
    </lineage>
</organism>
<reference evidence="2" key="1">
    <citation type="submission" date="2020-03" db="EMBL/GenBank/DDBJ databases">
        <authorList>
            <person name="Weist P."/>
        </authorList>
    </citation>
    <scope>NUCLEOTIDE SEQUENCE</scope>
</reference>
<feature type="region of interest" description="Disordered" evidence="1">
    <location>
        <begin position="21"/>
        <end position="53"/>
    </location>
</feature>
<name>A0A9N7UKT1_PLEPL</name>
<gene>
    <name evidence="2" type="ORF">PLEPLA_LOCUS20161</name>
</gene>
<protein>
    <submittedName>
        <fullName evidence="2">Uncharacterized protein</fullName>
    </submittedName>
</protein>
<evidence type="ECO:0000313" key="2">
    <source>
        <dbReference type="EMBL" id="CAB1432104.1"/>
    </source>
</evidence>